<dbReference type="CDD" id="cd02908">
    <property type="entry name" value="Macro_OAADPr_deacetylase"/>
    <property type="match status" value="1"/>
</dbReference>
<dbReference type="GO" id="GO:0140293">
    <property type="term" value="F:ADP-ribosylglutamate hydrolase activity"/>
    <property type="evidence" value="ECO:0007669"/>
    <property type="project" value="TreeGrafter"/>
</dbReference>
<evidence type="ECO:0000256" key="2">
    <source>
        <dbReference type="ARBA" id="ARBA00049015"/>
    </source>
</evidence>
<dbReference type="SMART" id="SM00506">
    <property type="entry name" value="A1pp"/>
    <property type="match status" value="1"/>
</dbReference>
<dbReference type="GO" id="GO:0005654">
    <property type="term" value="C:nucleoplasm"/>
    <property type="evidence" value="ECO:0007669"/>
    <property type="project" value="TreeGrafter"/>
</dbReference>
<evidence type="ECO:0000313" key="6">
    <source>
        <dbReference type="RefSeq" id="XP_033812488.1"/>
    </source>
</evidence>
<organism evidence="5 6">
    <name type="scientific">Geotrypetes seraphini</name>
    <name type="common">Gaboon caecilian</name>
    <name type="synonym">Caecilia seraphini</name>
    <dbReference type="NCBI Taxonomy" id="260995"/>
    <lineage>
        <taxon>Eukaryota</taxon>
        <taxon>Metazoa</taxon>
        <taxon>Chordata</taxon>
        <taxon>Craniata</taxon>
        <taxon>Vertebrata</taxon>
        <taxon>Euteleostomi</taxon>
        <taxon>Amphibia</taxon>
        <taxon>Gymnophiona</taxon>
        <taxon>Geotrypetes</taxon>
    </lineage>
</organism>
<comment type="catalytic activity">
    <reaction evidence="2">
        <text>alpha-NAD(+) + H2O = ADP-D-ribose + nicotinamide + H(+)</text>
        <dbReference type="Rhea" id="RHEA:68792"/>
        <dbReference type="ChEBI" id="CHEBI:15377"/>
        <dbReference type="ChEBI" id="CHEBI:15378"/>
        <dbReference type="ChEBI" id="CHEBI:17154"/>
        <dbReference type="ChEBI" id="CHEBI:57967"/>
        <dbReference type="ChEBI" id="CHEBI:77017"/>
    </reaction>
</comment>
<feature type="domain" description="Macro" evidence="4">
    <location>
        <begin position="139"/>
        <end position="320"/>
    </location>
</feature>
<dbReference type="AlphaFoldDB" id="A0A6P8S613"/>
<dbReference type="RefSeq" id="XP_033812488.1">
    <property type="nucleotide sequence ID" value="XM_033956597.1"/>
</dbReference>
<dbReference type="NCBIfam" id="NF001664">
    <property type="entry name" value="PRK00431.1-6"/>
    <property type="match status" value="1"/>
</dbReference>
<evidence type="ECO:0000259" key="4">
    <source>
        <dbReference type="PROSITE" id="PS51154"/>
    </source>
</evidence>
<dbReference type="GO" id="GO:0140291">
    <property type="term" value="P:peptidyl-glutamate ADP-deribosylation"/>
    <property type="evidence" value="ECO:0007669"/>
    <property type="project" value="TreeGrafter"/>
</dbReference>
<keyword evidence="1" id="KW-0378">Hydrolase</keyword>
<evidence type="ECO:0000256" key="3">
    <source>
        <dbReference type="ARBA" id="ARBA00093460"/>
    </source>
</evidence>
<name>A0A6P8S613_GEOSA</name>
<dbReference type="InterPro" id="IPR002589">
    <property type="entry name" value="Macro_dom"/>
</dbReference>
<dbReference type="GO" id="GO:0042278">
    <property type="term" value="P:purine nucleoside metabolic process"/>
    <property type="evidence" value="ECO:0007669"/>
    <property type="project" value="TreeGrafter"/>
</dbReference>
<evidence type="ECO:0000256" key="1">
    <source>
        <dbReference type="ARBA" id="ARBA00022801"/>
    </source>
</evidence>
<comment type="similarity">
    <text evidence="3">Belongs to the MacroD-type family. MacroD1/2-like subfamily.</text>
</comment>
<dbReference type="GO" id="GO:0006974">
    <property type="term" value="P:DNA damage response"/>
    <property type="evidence" value="ECO:0007669"/>
    <property type="project" value="TreeGrafter"/>
</dbReference>
<dbReference type="SUPFAM" id="SSF52949">
    <property type="entry name" value="Macro domain-like"/>
    <property type="match status" value="1"/>
</dbReference>
<dbReference type="PROSITE" id="PS51154">
    <property type="entry name" value="MACRO"/>
    <property type="match status" value="1"/>
</dbReference>
<accession>A0A6P8S613</accession>
<dbReference type="Gene3D" id="3.40.220.10">
    <property type="entry name" value="Leucine Aminopeptidase, subunit E, domain 1"/>
    <property type="match status" value="1"/>
</dbReference>
<dbReference type="Pfam" id="PF01661">
    <property type="entry name" value="Macro"/>
    <property type="match status" value="1"/>
</dbReference>
<dbReference type="PANTHER" id="PTHR11106:SF93">
    <property type="entry name" value="ADP-RIBOSE GLYCOHYDROLASE MACROD1"/>
    <property type="match status" value="1"/>
</dbReference>
<dbReference type="GeneID" id="117365780"/>
<dbReference type="OrthoDB" id="6133115at2759"/>
<dbReference type="PANTHER" id="PTHR11106">
    <property type="entry name" value="GANGLIOSIDE INDUCED DIFFERENTIATION ASSOCIATED PROTEIN 2-RELATED"/>
    <property type="match status" value="1"/>
</dbReference>
<keyword evidence="5" id="KW-1185">Reference proteome</keyword>
<sequence length="332" mass="36243">MGAAGIPARFAGWLNALSARSTVTLRVSTRAVLSRFSGCATARLPLSPFLSNPLQRSPPPLAPVLVASLWTSATMATKGSGKPDLSSDSGSWKEAKSFLKGLNSKQRREHYGIKDYVKLKEIQTWKETAKSAKLKRPEEVKYQKDKDLNEKISLFRGDITKLEVDAIVNAANSTLLGGGGVDGCIHRAAGPLLRQECSTLNGCETGKAKITSGYALPAKYIIHTVGPIAKGDPSERHVMDLTNCYKNSLKLVLENKIRTVAFPCISTGVYGYPGNAAADVALSTIRLWLQDNKDKVDRIIISVFLEKDEEIYLKKLLEYFPIDLPIVPPSKL</sequence>
<dbReference type="FunCoup" id="A0A6P8S613">
    <property type="interactions" value="954"/>
</dbReference>
<dbReference type="Proteomes" id="UP000515159">
    <property type="component" value="Chromosome 8"/>
</dbReference>
<evidence type="ECO:0000313" key="5">
    <source>
        <dbReference type="Proteomes" id="UP000515159"/>
    </source>
</evidence>
<dbReference type="InterPro" id="IPR043472">
    <property type="entry name" value="Macro_dom-like"/>
</dbReference>
<dbReference type="InParanoid" id="A0A6P8S613"/>
<proteinExistence type="inferred from homology"/>
<gene>
    <name evidence="6" type="primary">MACROD1</name>
</gene>
<reference evidence="6" key="1">
    <citation type="submission" date="2025-08" db="UniProtKB">
        <authorList>
            <consortium name="RefSeq"/>
        </authorList>
    </citation>
    <scope>IDENTIFICATION</scope>
</reference>
<protein>
    <submittedName>
        <fullName evidence="6">ADP-ribose glycohydrolase MACROD1 isoform X1</fullName>
    </submittedName>
</protein>
<dbReference type="CTD" id="28992"/>
<dbReference type="KEGG" id="gsh:117365780"/>
<dbReference type="FunFam" id="3.40.220.10:FF:000003">
    <property type="entry name" value="O-acetyl-ADP-ribose deacetylase MACROD2"/>
    <property type="match status" value="1"/>
</dbReference>